<sequence>MHEPRARRFRLLGVAGVLVATTAAAVPALMLRDRGLDGIVPHLPNLALVAAAPLKIQIHLTAAVTALVVGTVLMIGVKGSALHRGLGWTWVVAMALTAISSLFIHEMNHGAMSWIHLLSGWTIIALPIAVYAARRHKVALHRRFMTGLFVGGLIVAGGFAFIPGRLLWRVFFG</sequence>
<feature type="transmembrane region" description="Helical" evidence="1">
    <location>
        <begin position="144"/>
        <end position="168"/>
    </location>
</feature>
<organism evidence="2 3">
    <name type="scientific">Caulobacter zeae</name>
    <dbReference type="NCBI Taxonomy" id="2055137"/>
    <lineage>
        <taxon>Bacteria</taxon>
        <taxon>Pseudomonadati</taxon>
        <taxon>Pseudomonadota</taxon>
        <taxon>Alphaproteobacteria</taxon>
        <taxon>Caulobacterales</taxon>
        <taxon>Caulobacteraceae</taxon>
        <taxon>Caulobacter</taxon>
    </lineage>
</organism>
<proteinExistence type="predicted"/>
<dbReference type="Pfam" id="PF10067">
    <property type="entry name" value="DUF2306"/>
    <property type="match status" value="1"/>
</dbReference>
<evidence type="ECO:0000256" key="1">
    <source>
        <dbReference type="SAM" id="Phobius"/>
    </source>
</evidence>
<comment type="caution">
    <text evidence="2">The sequence shown here is derived from an EMBL/GenBank/DDBJ whole genome shotgun (WGS) entry which is preliminary data.</text>
</comment>
<dbReference type="Proteomes" id="UP000234479">
    <property type="component" value="Unassembled WGS sequence"/>
</dbReference>
<feature type="transmembrane region" description="Helical" evidence="1">
    <location>
        <begin position="87"/>
        <end position="105"/>
    </location>
</feature>
<accession>A0A2N5DPU4</accession>
<feature type="transmembrane region" description="Helical" evidence="1">
    <location>
        <begin position="111"/>
        <end position="132"/>
    </location>
</feature>
<keyword evidence="1" id="KW-0472">Membrane</keyword>
<keyword evidence="3" id="KW-1185">Reference proteome</keyword>
<keyword evidence="1" id="KW-1133">Transmembrane helix</keyword>
<evidence type="ECO:0000313" key="3">
    <source>
        <dbReference type="Proteomes" id="UP000234479"/>
    </source>
</evidence>
<gene>
    <name evidence="2" type="ORF">SGCZBJ_05315</name>
</gene>
<name>A0A2N5DPU4_9CAUL</name>
<dbReference type="EMBL" id="PJRS01000011">
    <property type="protein sequence ID" value="PLR28054.1"/>
    <property type="molecule type" value="Genomic_DNA"/>
</dbReference>
<evidence type="ECO:0008006" key="4">
    <source>
        <dbReference type="Google" id="ProtNLM"/>
    </source>
</evidence>
<protein>
    <recommendedName>
        <fullName evidence="4">DUF2306 domain-containing protein</fullName>
    </recommendedName>
</protein>
<evidence type="ECO:0000313" key="2">
    <source>
        <dbReference type="EMBL" id="PLR28054.1"/>
    </source>
</evidence>
<dbReference type="InterPro" id="IPR018750">
    <property type="entry name" value="DUF2306_membrane"/>
</dbReference>
<feature type="transmembrane region" description="Helical" evidence="1">
    <location>
        <begin position="56"/>
        <end position="75"/>
    </location>
</feature>
<keyword evidence="1" id="KW-0812">Transmembrane</keyword>
<dbReference type="AlphaFoldDB" id="A0A2N5DPU4"/>
<reference evidence="2 3" key="1">
    <citation type="submission" date="2017-12" db="EMBL/GenBank/DDBJ databases">
        <title>The genome sequence of Caulobacter sp. 410.</title>
        <authorList>
            <person name="Gao J."/>
            <person name="Mao X."/>
            <person name="Sun J."/>
        </authorList>
    </citation>
    <scope>NUCLEOTIDE SEQUENCE [LARGE SCALE GENOMIC DNA]</scope>
    <source>
        <strain evidence="2 3">410</strain>
    </source>
</reference>